<dbReference type="AlphaFoldDB" id="A0AAJ2MZT6"/>
<name>A0AAJ2MZT6_STEMA</name>
<organism evidence="1 2">
    <name type="scientific">Stenotrophomonas maltophilia</name>
    <name type="common">Pseudomonas maltophilia</name>
    <name type="synonym">Xanthomonas maltophilia</name>
    <dbReference type="NCBI Taxonomy" id="40324"/>
    <lineage>
        <taxon>Bacteria</taxon>
        <taxon>Pseudomonadati</taxon>
        <taxon>Pseudomonadota</taxon>
        <taxon>Gammaproteobacteria</taxon>
        <taxon>Lysobacterales</taxon>
        <taxon>Lysobacteraceae</taxon>
        <taxon>Stenotrophomonas</taxon>
        <taxon>Stenotrophomonas maltophilia group</taxon>
    </lineage>
</organism>
<reference evidence="1" key="1">
    <citation type="submission" date="2023-07" db="EMBL/GenBank/DDBJ databases">
        <title>Comparative genomics of clinical Stenotrophomonas maltophilia isolates reveals regions of diversity which correlate with colonization and persistence in vivo.</title>
        <authorList>
            <person name="Mcdaniel M.S."/>
            <person name="Swords W.E."/>
            <person name="Sumpter N.A."/>
            <person name="Lindgren N.R."/>
            <person name="Billiot C.E."/>
        </authorList>
    </citation>
    <scope>NUCLEOTIDE SEQUENCE</scope>
    <source>
        <strain evidence="1">Ism4</strain>
    </source>
</reference>
<proteinExistence type="predicted"/>
<sequence>MSKHTPGPWAYQEDSDAYTHIVRGPNNRFICQLAQVTSAEIEANARLIAAAPELLEALERILKGALSLPRFAEELARAAIAKATGGAQ</sequence>
<protein>
    <submittedName>
        <fullName evidence="1">Uncharacterized protein</fullName>
    </submittedName>
</protein>
<evidence type="ECO:0000313" key="2">
    <source>
        <dbReference type="Proteomes" id="UP001251948"/>
    </source>
</evidence>
<evidence type="ECO:0000313" key="1">
    <source>
        <dbReference type="EMBL" id="MDT3468959.1"/>
    </source>
</evidence>
<dbReference type="RefSeq" id="WP_312562714.1">
    <property type="nucleotide sequence ID" value="NZ_JAVSKO010000005.1"/>
</dbReference>
<dbReference type="EMBL" id="JAVSKO010000005">
    <property type="protein sequence ID" value="MDT3468959.1"/>
    <property type="molecule type" value="Genomic_DNA"/>
</dbReference>
<gene>
    <name evidence="1" type="ORF">ROV92_13295</name>
</gene>
<comment type="caution">
    <text evidence="1">The sequence shown here is derived from an EMBL/GenBank/DDBJ whole genome shotgun (WGS) entry which is preliminary data.</text>
</comment>
<dbReference type="Proteomes" id="UP001251948">
    <property type="component" value="Unassembled WGS sequence"/>
</dbReference>
<accession>A0AAJ2MZT6</accession>